<evidence type="ECO:0000313" key="3">
    <source>
        <dbReference type="EMBL" id="VVC95998.1"/>
    </source>
</evidence>
<dbReference type="Proteomes" id="UP000324832">
    <property type="component" value="Unassembled WGS sequence"/>
</dbReference>
<dbReference type="AlphaFoldDB" id="A0A5E4QCH7"/>
<dbReference type="SMART" id="SM00409">
    <property type="entry name" value="IG"/>
    <property type="match status" value="1"/>
</dbReference>
<dbReference type="InterPro" id="IPR003599">
    <property type="entry name" value="Ig_sub"/>
</dbReference>
<dbReference type="Pfam" id="PF07686">
    <property type="entry name" value="V-set"/>
    <property type="match status" value="1"/>
</dbReference>
<dbReference type="PANTHER" id="PTHR23278:SF19">
    <property type="entry name" value="OBSCURIN"/>
    <property type="match status" value="1"/>
</dbReference>
<proteinExistence type="predicted"/>
<name>A0A5E4QCH7_9NEOP</name>
<dbReference type="InterPro" id="IPR036179">
    <property type="entry name" value="Ig-like_dom_sf"/>
</dbReference>
<keyword evidence="4" id="KW-1185">Reference proteome</keyword>
<protein>
    <recommendedName>
        <fullName evidence="2">Ig-like domain-containing protein</fullName>
    </recommendedName>
</protein>
<dbReference type="Gene3D" id="2.60.40.10">
    <property type="entry name" value="Immunoglobulins"/>
    <property type="match status" value="1"/>
</dbReference>
<evidence type="ECO:0000259" key="2">
    <source>
        <dbReference type="PROSITE" id="PS50835"/>
    </source>
</evidence>
<dbReference type="InterPro" id="IPR013106">
    <property type="entry name" value="Ig_V-set"/>
</dbReference>
<dbReference type="EMBL" id="FZQP02002526">
    <property type="protein sequence ID" value="VVC95998.1"/>
    <property type="molecule type" value="Genomic_DNA"/>
</dbReference>
<dbReference type="PROSITE" id="PS50835">
    <property type="entry name" value="IG_LIKE"/>
    <property type="match status" value="1"/>
</dbReference>
<dbReference type="SUPFAM" id="SSF48726">
    <property type="entry name" value="Immunoglobulin"/>
    <property type="match status" value="1"/>
</dbReference>
<accession>A0A5E4QCH7</accession>
<gene>
    <name evidence="3" type="ORF">LSINAPIS_LOCUS7595</name>
</gene>
<dbReference type="PANTHER" id="PTHR23278">
    <property type="entry name" value="SIDESTEP PROTEIN"/>
    <property type="match status" value="1"/>
</dbReference>
<evidence type="ECO:0000256" key="1">
    <source>
        <dbReference type="SAM" id="SignalP"/>
    </source>
</evidence>
<dbReference type="InterPro" id="IPR013783">
    <property type="entry name" value="Ig-like_fold"/>
</dbReference>
<evidence type="ECO:0000313" key="4">
    <source>
        <dbReference type="Proteomes" id="UP000324832"/>
    </source>
</evidence>
<reference evidence="3 4" key="1">
    <citation type="submission" date="2017-07" db="EMBL/GenBank/DDBJ databases">
        <authorList>
            <person name="Talla V."/>
            <person name="Backstrom N."/>
        </authorList>
    </citation>
    <scope>NUCLEOTIDE SEQUENCE [LARGE SCALE GENOMIC DNA]</scope>
</reference>
<feature type="chain" id="PRO_5022856393" description="Ig-like domain-containing protein" evidence="1">
    <location>
        <begin position="21"/>
        <end position="178"/>
    </location>
</feature>
<sequence>MILIIVFVYFIIAGNDCVLSQDVVTVEAVVGQSAELPCNVTSEKEDDKLNILAWYKNGSSTAFYSSRDLRGGSGNVMSPSKRYRLLASEEDDVDNLEILNIRPSDADLYHCNVDFAASPARKTFVRLIVIEPPQKLWVIHENGTRVATATAGSNTSRNIGPYYVGDTLHLCCENRSLH</sequence>
<organism evidence="3 4">
    <name type="scientific">Leptidea sinapis</name>
    <dbReference type="NCBI Taxonomy" id="189913"/>
    <lineage>
        <taxon>Eukaryota</taxon>
        <taxon>Metazoa</taxon>
        <taxon>Ecdysozoa</taxon>
        <taxon>Arthropoda</taxon>
        <taxon>Hexapoda</taxon>
        <taxon>Insecta</taxon>
        <taxon>Pterygota</taxon>
        <taxon>Neoptera</taxon>
        <taxon>Endopterygota</taxon>
        <taxon>Lepidoptera</taxon>
        <taxon>Glossata</taxon>
        <taxon>Ditrysia</taxon>
        <taxon>Papilionoidea</taxon>
        <taxon>Pieridae</taxon>
        <taxon>Dismorphiinae</taxon>
        <taxon>Leptidea</taxon>
    </lineage>
</organism>
<dbReference type="InterPro" id="IPR007110">
    <property type="entry name" value="Ig-like_dom"/>
</dbReference>
<keyword evidence="1" id="KW-0732">Signal</keyword>
<feature type="signal peptide" evidence="1">
    <location>
        <begin position="1"/>
        <end position="20"/>
    </location>
</feature>
<feature type="domain" description="Ig-like" evidence="2">
    <location>
        <begin position="31"/>
        <end position="125"/>
    </location>
</feature>